<dbReference type="Gene3D" id="3.20.20.80">
    <property type="entry name" value="Glycosidases"/>
    <property type="match status" value="1"/>
</dbReference>
<dbReference type="InterPro" id="IPR013780">
    <property type="entry name" value="Glyco_hydro_b"/>
</dbReference>
<dbReference type="InterPro" id="IPR008979">
    <property type="entry name" value="Galactose-bd-like_sf"/>
</dbReference>
<dbReference type="Pfam" id="PF03422">
    <property type="entry name" value="CBM_6"/>
    <property type="match status" value="2"/>
</dbReference>
<comment type="similarity">
    <text evidence="1 3">Belongs to the glycosyl hydrolase 31 family.</text>
</comment>
<evidence type="ECO:0000259" key="5">
    <source>
        <dbReference type="PROSITE" id="PS51175"/>
    </source>
</evidence>
<dbReference type="InterPro" id="IPR000322">
    <property type="entry name" value="Glyco_hydro_31_TIM"/>
</dbReference>
<evidence type="ECO:0000256" key="4">
    <source>
        <dbReference type="SAM" id="SignalP"/>
    </source>
</evidence>
<dbReference type="SMART" id="SM00606">
    <property type="entry name" value="CBD_IV"/>
    <property type="match status" value="2"/>
</dbReference>
<dbReference type="CDD" id="cd04083">
    <property type="entry name" value="CBM35_Lmo2446-like"/>
    <property type="match status" value="2"/>
</dbReference>
<dbReference type="Gene3D" id="2.60.120.260">
    <property type="entry name" value="Galactose-binding domain-like"/>
    <property type="match status" value="2"/>
</dbReference>
<dbReference type="AlphaFoldDB" id="A0A1C4VLS4"/>
<dbReference type="GO" id="GO:0030246">
    <property type="term" value="F:carbohydrate binding"/>
    <property type="evidence" value="ECO:0007669"/>
    <property type="project" value="InterPro"/>
</dbReference>
<dbReference type="SUPFAM" id="SSF49785">
    <property type="entry name" value="Galactose-binding domain-like"/>
    <property type="match status" value="2"/>
</dbReference>
<dbReference type="PROSITE" id="PS51175">
    <property type="entry name" value="CBM6"/>
    <property type="match status" value="2"/>
</dbReference>
<dbReference type="GO" id="GO:0005975">
    <property type="term" value="P:carbohydrate metabolic process"/>
    <property type="evidence" value="ECO:0007669"/>
    <property type="project" value="InterPro"/>
</dbReference>
<dbReference type="SUPFAM" id="SSF51445">
    <property type="entry name" value="(Trans)glycosidases"/>
    <property type="match status" value="1"/>
</dbReference>
<feature type="chain" id="PRO_5008706046" evidence="4">
    <location>
        <begin position="35"/>
        <end position="931"/>
    </location>
</feature>
<feature type="domain" description="CBM6" evidence="5">
    <location>
        <begin position="298"/>
        <end position="429"/>
    </location>
</feature>
<dbReference type="OrthoDB" id="176168at2"/>
<dbReference type="InterPro" id="IPR051816">
    <property type="entry name" value="Glycosyl_Hydrolase_31"/>
</dbReference>
<dbReference type="InterPro" id="IPR048395">
    <property type="entry name" value="Glyco_hydro_31_C"/>
</dbReference>
<evidence type="ECO:0000313" key="7">
    <source>
        <dbReference type="Proteomes" id="UP000198243"/>
    </source>
</evidence>
<dbReference type="SUPFAM" id="SSF51011">
    <property type="entry name" value="Glycosyl hydrolase domain"/>
    <property type="match status" value="1"/>
</dbReference>
<gene>
    <name evidence="6" type="ORF">GA0070607_2307</name>
</gene>
<evidence type="ECO:0000313" key="6">
    <source>
        <dbReference type="EMBL" id="SCE84761.1"/>
    </source>
</evidence>
<protein>
    <submittedName>
        <fullName evidence="6">Carbohydrate binding module (Family 6)</fullName>
    </submittedName>
</protein>
<dbReference type="Pfam" id="PF21365">
    <property type="entry name" value="Glyco_hydro_31_3rd"/>
    <property type="match status" value="1"/>
</dbReference>
<name>A0A1C4VLS4_9ACTN</name>
<dbReference type="PANTHER" id="PTHR43863:SF2">
    <property type="entry name" value="MALTASE-GLUCOAMYLASE"/>
    <property type="match status" value="1"/>
</dbReference>
<proteinExistence type="inferred from homology"/>
<feature type="signal peptide" evidence="4">
    <location>
        <begin position="1"/>
        <end position="34"/>
    </location>
</feature>
<dbReference type="PANTHER" id="PTHR43863">
    <property type="entry name" value="HYDROLASE, PUTATIVE (AFU_ORTHOLOGUE AFUA_1G03140)-RELATED"/>
    <property type="match status" value="1"/>
</dbReference>
<dbReference type="InterPro" id="IPR006584">
    <property type="entry name" value="Cellulose-bd_IV"/>
</dbReference>
<dbReference type="Proteomes" id="UP000198243">
    <property type="component" value="Chromosome I"/>
</dbReference>
<dbReference type="EMBL" id="LT607412">
    <property type="protein sequence ID" value="SCE84761.1"/>
    <property type="molecule type" value="Genomic_DNA"/>
</dbReference>
<accession>A0A1C4VLS4</accession>
<keyword evidence="2 4" id="KW-0732">Signal</keyword>
<keyword evidence="7" id="KW-1185">Reference proteome</keyword>
<evidence type="ECO:0000256" key="2">
    <source>
        <dbReference type="ARBA" id="ARBA00022729"/>
    </source>
</evidence>
<dbReference type="Gene3D" id="2.60.40.1180">
    <property type="entry name" value="Golgi alpha-mannosidase II"/>
    <property type="match status" value="1"/>
</dbReference>
<dbReference type="InterPro" id="IPR005084">
    <property type="entry name" value="CBM6"/>
</dbReference>
<dbReference type="InterPro" id="IPR017853">
    <property type="entry name" value="GH"/>
</dbReference>
<evidence type="ECO:0000256" key="3">
    <source>
        <dbReference type="RuleBase" id="RU361185"/>
    </source>
</evidence>
<feature type="domain" description="CBM6" evidence="5">
    <location>
        <begin position="148"/>
        <end position="277"/>
    </location>
</feature>
<sequence length="931" mass="98883">MLYRDSRRRGATAAAAAGILITGLILAPSAPAQASHDQAKNGAVRSGNARFEVLSPTLIRTEYQKDGKFTDAATFNAVGRDDFSRTRFTKHVEHGWLTIDTGAMTLRYQVGSGAFTADNLTVQLKAGKQTVQGQPWAGHTAPACAFGALCEAESLQLNGPGVATDHQGHTGRGFAAGFASPGDSATFALDVPEGGTKQLTVRYANSTGGDGQNVARTLTVQVDGDAARTLTLPPTANWDTWALASVPVDLTTGRHEISVVRGPNDSGNVNIDSLAVVNPGDVFPAPATPQPQPLRFGTLGEAETGALTGGAKPANDHNGASGTGFLAGLESTASADALTVTDVPSTGDYRVQIRYANGQAGSQPSQARTMSVTAGTAAPVTATLPPTSGWDYWNTVSVSVHLDRGTNTVTLGCPTDASCNVNVDTVAVTSTDSPLLAPHAPLGGYRRGLDGVDGSALTAPGLLYQDGWYLLDDSASALSNTKPRPAPEQDGYVFAYGQDFTRALKDLSTLTGPTKLLPKWAYGVWYSEYYDRTATEFQNLVTRAKAEGVPMDVLVLDTDVKAPDKWNGWSIDPTRIPDPKAFFDWARKQGLHTGINIHPSILGSDPKFAQAQATAKGKLQRVGCNGGADCYAFDFGDPDQLKAYMQLHDGMVPKGSKGPDLWWLDWCCDNTKSSLAGVTADAWINQQYADKTGFAFSRAYGSLQAGGYGSPTPVSTGPWADKRTTLHFTGDTTSDWQTLQMEVGYTPGESAATGLAAVSHDIGGHTGGLQEPGSEPGSTKLPDDLYARWVQFGTFQPIDRLHSNHSDRLPWQYGPAAEASAKKFLNLREKLLPYTYAAAKEATRTGTPIVRSMYLAYPNEQAAYATAGSEYLYGPDYLVAPVTTPGDTATTSVWFPPGNSWTDIFTGKTYRGGTTQDITTTLDTMPVFKKH</sequence>
<reference evidence="7" key="1">
    <citation type="submission" date="2016-06" db="EMBL/GenBank/DDBJ databases">
        <authorList>
            <person name="Varghese N."/>
            <person name="Submissions Spin"/>
        </authorList>
    </citation>
    <scope>NUCLEOTIDE SEQUENCE [LARGE SCALE GENOMIC DNA]</scope>
    <source>
        <strain evidence="7">DSM 44875</strain>
    </source>
</reference>
<dbReference type="GO" id="GO:0004553">
    <property type="term" value="F:hydrolase activity, hydrolyzing O-glycosyl compounds"/>
    <property type="evidence" value="ECO:0007669"/>
    <property type="project" value="InterPro"/>
</dbReference>
<dbReference type="Pfam" id="PF01055">
    <property type="entry name" value="Glyco_hydro_31_2nd"/>
    <property type="match status" value="1"/>
</dbReference>
<evidence type="ECO:0000256" key="1">
    <source>
        <dbReference type="ARBA" id="ARBA00007806"/>
    </source>
</evidence>
<organism evidence="6 7">
    <name type="scientific">Micromonospora coriariae</name>
    <dbReference type="NCBI Taxonomy" id="285665"/>
    <lineage>
        <taxon>Bacteria</taxon>
        <taxon>Bacillati</taxon>
        <taxon>Actinomycetota</taxon>
        <taxon>Actinomycetes</taxon>
        <taxon>Micromonosporales</taxon>
        <taxon>Micromonosporaceae</taxon>
        <taxon>Micromonospora</taxon>
    </lineage>
</organism>
<keyword evidence="3" id="KW-0326">Glycosidase</keyword>
<keyword evidence="3" id="KW-0378">Hydrolase</keyword>